<dbReference type="PANTHER" id="PTHR45458">
    <property type="entry name" value="SHORT-CHAIN DEHYDROGENASE/REDUCTASE SDR"/>
    <property type="match status" value="1"/>
</dbReference>
<keyword evidence="4" id="KW-1185">Reference proteome</keyword>
<dbReference type="SUPFAM" id="SSF51735">
    <property type="entry name" value="NAD(P)-binding Rossmann-fold domains"/>
    <property type="match status" value="2"/>
</dbReference>
<dbReference type="EMBL" id="JANPWZ010001820">
    <property type="protein sequence ID" value="KAJ3562995.1"/>
    <property type="molecule type" value="Genomic_DNA"/>
</dbReference>
<feature type="region of interest" description="Disordered" evidence="2">
    <location>
        <begin position="185"/>
        <end position="204"/>
    </location>
</feature>
<dbReference type="InterPro" id="IPR052184">
    <property type="entry name" value="SDR_enzymes"/>
</dbReference>
<dbReference type="PANTHER" id="PTHR45458:SF3">
    <property type="entry name" value="CHAIN DEHYDROGENASE (ATSC), PUTATIVE-RELATED"/>
    <property type="match status" value="1"/>
</dbReference>
<dbReference type="AlphaFoldDB" id="A0A9W8N8K6"/>
<evidence type="ECO:0000256" key="2">
    <source>
        <dbReference type="SAM" id="MobiDB-lite"/>
    </source>
</evidence>
<sequence length="502" mass="53922">MAGDDKKLTWLVTGSSNGIGLALAKITEAIGEADELFEGGITTIVNNAAFAVAGAIEDIPEEDAKAEFDTNRRSGTIVQMSSLLGLAVFPALGMYSASKFALEAISEALAQEASSFGVRTLIINLGSFRTNFLAPEAMPVVEPSDPYKAPHAVAATLQSEYDKHGNQPGNPEKAVKVIHDAGIKKKGTKSGGAQEQDGRKTDGIRDDILNYPHRFIPHRLSQSKDSSSFKMSVFVITGVSRGLGFEFLKQLSEDPANQVISLVRNKAATKKKIAEELGDRSNIHIVYADLAKHSALSQAADETAQIVGERGVDYLIANGGIVSYLDGFGPIGALKDKVEELEAVSSDLWKTNVIGNIHFFNLFLPLLMKGKVKKVISISTGLAEVDLTNDVEIEVGALYAASKAAMNLIIAKYNAQYKKDGILFISISPGVVDVGHYDNCTPEQIQGLQGFLGKVTTYAPHFKGPISTEESIRHMRSVWEKASIENGDGGAFVSHLGNKQWV</sequence>
<evidence type="ECO:0000313" key="4">
    <source>
        <dbReference type="Proteomes" id="UP001148614"/>
    </source>
</evidence>
<dbReference type="VEuPathDB" id="FungiDB:F4678DRAFT_416734"/>
<dbReference type="Gene3D" id="3.40.50.720">
    <property type="entry name" value="NAD(P)-binding Rossmann-like Domain"/>
    <property type="match status" value="2"/>
</dbReference>
<evidence type="ECO:0000313" key="3">
    <source>
        <dbReference type="EMBL" id="KAJ3562995.1"/>
    </source>
</evidence>
<protein>
    <submittedName>
        <fullName evidence="3">Uncharacterized protein</fullName>
    </submittedName>
</protein>
<dbReference type="InterPro" id="IPR002347">
    <property type="entry name" value="SDR_fam"/>
</dbReference>
<reference evidence="3" key="1">
    <citation type="submission" date="2022-07" db="EMBL/GenBank/DDBJ databases">
        <title>Genome Sequence of Xylaria arbuscula.</title>
        <authorList>
            <person name="Buettner E."/>
        </authorList>
    </citation>
    <scope>NUCLEOTIDE SEQUENCE</scope>
    <source>
        <strain evidence="3">VT107</strain>
    </source>
</reference>
<keyword evidence="1" id="KW-0521">NADP</keyword>
<evidence type="ECO:0000256" key="1">
    <source>
        <dbReference type="ARBA" id="ARBA00022857"/>
    </source>
</evidence>
<dbReference type="Proteomes" id="UP001148614">
    <property type="component" value="Unassembled WGS sequence"/>
</dbReference>
<comment type="caution">
    <text evidence="3">The sequence shown here is derived from an EMBL/GenBank/DDBJ whole genome shotgun (WGS) entry which is preliminary data.</text>
</comment>
<name>A0A9W8N8K6_9PEZI</name>
<dbReference type="GO" id="GO:0016616">
    <property type="term" value="F:oxidoreductase activity, acting on the CH-OH group of donors, NAD or NADP as acceptor"/>
    <property type="evidence" value="ECO:0007669"/>
    <property type="project" value="TreeGrafter"/>
</dbReference>
<organism evidence="3 4">
    <name type="scientific">Xylaria arbuscula</name>
    <dbReference type="NCBI Taxonomy" id="114810"/>
    <lineage>
        <taxon>Eukaryota</taxon>
        <taxon>Fungi</taxon>
        <taxon>Dikarya</taxon>
        <taxon>Ascomycota</taxon>
        <taxon>Pezizomycotina</taxon>
        <taxon>Sordariomycetes</taxon>
        <taxon>Xylariomycetidae</taxon>
        <taxon>Xylariales</taxon>
        <taxon>Xylariaceae</taxon>
        <taxon>Xylaria</taxon>
    </lineage>
</organism>
<dbReference type="InterPro" id="IPR036291">
    <property type="entry name" value="NAD(P)-bd_dom_sf"/>
</dbReference>
<dbReference type="InterPro" id="IPR020904">
    <property type="entry name" value="Sc_DH/Rdtase_CS"/>
</dbReference>
<dbReference type="PROSITE" id="PS00061">
    <property type="entry name" value="ADH_SHORT"/>
    <property type="match status" value="1"/>
</dbReference>
<dbReference type="PRINTS" id="PR00081">
    <property type="entry name" value="GDHRDH"/>
</dbReference>
<dbReference type="Pfam" id="PF00106">
    <property type="entry name" value="adh_short"/>
    <property type="match status" value="2"/>
</dbReference>
<proteinExistence type="predicted"/>
<accession>A0A9W8N8K6</accession>
<dbReference type="VEuPathDB" id="FungiDB:F4678DRAFT_431014"/>
<gene>
    <name evidence="3" type="ORF">NPX13_g8355</name>
</gene>